<evidence type="ECO:0000256" key="2">
    <source>
        <dbReference type="ARBA" id="ARBA00001946"/>
    </source>
</evidence>
<evidence type="ECO:0000256" key="3">
    <source>
        <dbReference type="ARBA" id="ARBA00022723"/>
    </source>
</evidence>
<evidence type="ECO:0000259" key="7">
    <source>
        <dbReference type="PROSITE" id="PS51462"/>
    </source>
</evidence>
<protein>
    <submittedName>
        <fullName evidence="8">CoA pyrophosphatase</fullName>
    </submittedName>
</protein>
<proteinExistence type="predicted"/>
<evidence type="ECO:0000256" key="4">
    <source>
        <dbReference type="ARBA" id="ARBA00022801"/>
    </source>
</evidence>
<dbReference type="EMBL" id="CP035108">
    <property type="protein sequence ID" value="QAR33748.1"/>
    <property type="molecule type" value="Genomic_DNA"/>
</dbReference>
<dbReference type="InterPro" id="IPR015797">
    <property type="entry name" value="NUDIX_hydrolase-like_dom_sf"/>
</dbReference>
<sequence>MLKECLSEDIKEALAGYKRRTLPATSVKAAVLVPVIIGGCGAEILFTKRPVMLNAHGGEVSFPGGVCEPEDANLEETALRETFEEVGIKREQISIIGALDDQLSKAGFRVTPFVGLISRPFNMTVSPDEVDRVYKVPVAYFTDTRTSWTERWVRQGEVRTVYFHRYDDDIIWGLTAKFVDNFLRCIKALDI</sequence>
<comment type="cofactor">
    <cofactor evidence="1">
        <name>Mn(2+)</name>
        <dbReference type="ChEBI" id="CHEBI:29035"/>
    </cofactor>
</comment>
<keyword evidence="5" id="KW-0460">Magnesium</keyword>
<dbReference type="AlphaFoldDB" id="A0A3R5UVJ8"/>
<evidence type="ECO:0000313" key="8">
    <source>
        <dbReference type="EMBL" id="QAR33748.1"/>
    </source>
</evidence>
<feature type="domain" description="Nudix hydrolase" evidence="7">
    <location>
        <begin position="26"/>
        <end position="159"/>
    </location>
</feature>
<dbReference type="Gene3D" id="3.90.79.10">
    <property type="entry name" value="Nucleoside Triphosphate Pyrophosphohydrolase"/>
    <property type="match status" value="1"/>
</dbReference>
<dbReference type="GO" id="GO:0010945">
    <property type="term" value="F:coenzyme A diphosphatase activity"/>
    <property type="evidence" value="ECO:0007669"/>
    <property type="project" value="InterPro"/>
</dbReference>
<evidence type="ECO:0000256" key="6">
    <source>
        <dbReference type="ARBA" id="ARBA00023211"/>
    </source>
</evidence>
<dbReference type="CDD" id="cd03426">
    <property type="entry name" value="NUDIX_CoAse_Nudt7"/>
    <property type="match status" value="1"/>
</dbReference>
<dbReference type="InterPro" id="IPR000086">
    <property type="entry name" value="NUDIX_hydrolase_dom"/>
</dbReference>
<dbReference type="PANTHER" id="PTHR12992:SF11">
    <property type="entry name" value="MITOCHONDRIAL COENZYME A DIPHOSPHATASE NUDT8"/>
    <property type="match status" value="1"/>
</dbReference>
<keyword evidence="9" id="KW-1185">Reference proteome</keyword>
<dbReference type="PANTHER" id="PTHR12992">
    <property type="entry name" value="NUDIX HYDROLASE"/>
    <property type="match status" value="1"/>
</dbReference>
<keyword evidence="6" id="KW-0464">Manganese</keyword>
<accession>A0A3R5UVJ8</accession>
<dbReference type="Proteomes" id="UP000287502">
    <property type="component" value="Chromosome"/>
</dbReference>
<evidence type="ECO:0000313" key="9">
    <source>
        <dbReference type="Proteomes" id="UP000287502"/>
    </source>
</evidence>
<gene>
    <name evidence="8" type="ORF">EP073_10130</name>
</gene>
<dbReference type="KEGG" id="gtl:EP073_10130"/>
<dbReference type="InterPro" id="IPR045121">
    <property type="entry name" value="CoAse"/>
</dbReference>
<comment type="cofactor">
    <cofactor evidence="2">
        <name>Mg(2+)</name>
        <dbReference type="ChEBI" id="CHEBI:18420"/>
    </cofactor>
</comment>
<dbReference type="Pfam" id="PF00293">
    <property type="entry name" value="NUDIX"/>
    <property type="match status" value="1"/>
</dbReference>
<dbReference type="SUPFAM" id="SSF55811">
    <property type="entry name" value="Nudix"/>
    <property type="match status" value="1"/>
</dbReference>
<organism evidence="8 9">
    <name type="scientific">Geovibrio thiophilus</name>
    <dbReference type="NCBI Taxonomy" id="139438"/>
    <lineage>
        <taxon>Bacteria</taxon>
        <taxon>Pseudomonadati</taxon>
        <taxon>Deferribacterota</taxon>
        <taxon>Deferribacteres</taxon>
        <taxon>Deferribacterales</taxon>
        <taxon>Geovibrionaceae</taxon>
        <taxon>Geovibrio</taxon>
    </lineage>
</organism>
<evidence type="ECO:0000256" key="5">
    <source>
        <dbReference type="ARBA" id="ARBA00022842"/>
    </source>
</evidence>
<reference evidence="8 9" key="1">
    <citation type="submission" date="2019-01" db="EMBL/GenBank/DDBJ databases">
        <title>Geovibrio thiophilus DSM 11263, complete genome.</title>
        <authorList>
            <person name="Spring S."/>
            <person name="Bunk B."/>
            <person name="Sproer C."/>
        </authorList>
    </citation>
    <scope>NUCLEOTIDE SEQUENCE [LARGE SCALE GENOMIC DNA]</scope>
    <source>
        <strain evidence="8 9">DSM 11263</strain>
    </source>
</reference>
<dbReference type="PROSITE" id="PS51462">
    <property type="entry name" value="NUDIX"/>
    <property type="match status" value="1"/>
</dbReference>
<keyword evidence="3" id="KW-0479">Metal-binding</keyword>
<name>A0A3R5UVJ8_9BACT</name>
<dbReference type="OrthoDB" id="9802805at2"/>
<dbReference type="GO" id="GO:0046872">
    <property type="term" value="F:metal ion binding"/>
    <property type="evidence" value="ECO:0007669"/>
    <property type="project" value="UniProtKB-KW"/>
</dbReference>
<evidence type="ECO:0000256" key="1">
    <source>
        <dbReference type="ARBA" id="ARBA00001936"/>
    </source>
</evidence>
<keyword evidence="4" id="KW-0378">Hydrolase</keyword>